<evidence type="ECO:0000313" key="1">
    <source>
        <dbReference type="EMBL" id="MDP9864506.1"/>
    </source>
</evidence>
<dbReference type="Proteomes" id="UP001230426">
    <property type="component" value="Unassembled WGS sequence"/>
</dbReference>
<protein>
    <submittedName>
        <fullName evidence="1">Uncharacterized protein</fullName>
    </submittedName>
</protein>
<comment type="caution">
    <text evidence="1">The sequence shown here is derived from an EMBL/GenBank/DDBJ whole genome shotgun (WGS) entry which is preliminary data.</text>
</comment>
<accession>A0ABT9R5I3</accession>
<organism evidence="1 2">
    <name type="scientific">Streptosporangium brasiliense</name>
    <dbReference type="NCBI Taxonomy" id="47480"/>
    <lineage>
        <taxon>Bacteria</taxon>
        <taxon>Bacillati</taxon>
        <taxon>Actinomycetota</taxon>
        <taxon>Actinomycetes</taxon>
        <taxon>Streptosporangiales</taxon>
        <taxon>Streptosporangiaceae</taxon>
        <taxon>Streptosporangium</taxon>
    </lineage>
</organism>
<name>A0ABT9R5I3_9ACTN</name>
<evidence type="ECO:0000313" key="2">
    <source>
        <dbReference type="Proteomes" id="UP001230426"/>
    </source>
</evidence>
<proteinExistence type="predicted"/>
<gene>
    <name evidence="1" type="ORF">J2S55_003772</name>
</gene>
<dbReference type="EMBL" id="JAUSRB010000002">
    <property type="protein sequence ID" value="MDP9864506.1"/>
    <property type="molecule type" value="Genomic_DNA"/>
</dbReference>
<reference evidence="1 2" key="1">
    <citation type="submission" date="2023-07" db="EMBL/GenBank/DDBJ databases">
        <title>Sequencing the genomes of 1000 actinobacteria strains.</title>
        <authorList>
            <person name="Klenk H.-P."/>
        </authorList>
    </citation>
    <scope>NUCLEOTIDE SEQUENCE [LARGE SCALE GENOMIC DNA]</scope>
    <source>
        <strain evidence="1 2">DSM 44109</strain>
    </source>
</reference>
<keyword evidence="2" id="KW-1185">Reference proteome</keyword>
<sequence>MWSVSVVERLGFTQGMQKVAPVPDR</sequence>